<gene>
    <name evidence="1" type="ORF">RN001_015307</name>
</gene>
<comment type="caution">
    <text evidence="1">The sequence shown here is derived from an EMBL/GenBank/DDBJ whole genome shotgun (WGS) entry which is preliminary data.</text>
</comment>
<evidence type="ECO:0008006" key="3">
    <source>
        <dbReference type="Google" id="ProtNLM"/>
    </source>
</evidence>
<keyword evidence="2" id="KW-1185">Reference proteome</keyword>
<evidence type="ECO:0000313" key="2">
    <source>
        <dbReference type="Proteomes" id="UP001353858"/>
    </source>
</evidence>
<dbReference type="Proteomes" id="UP001353858">
    <property type="component" value="Unassembled WGS sequence"/>
</dbReference>
<dbReference type="EMBL" id="JARPUR010000007">
    <property type="protein sequence ID" value="KAK4873278.1"/>
    <property type="molecule type" value="Genomic_DNA"/>
</dbReference>
<dbReference type="InterPro" id="IPR036691">
    <property type="entry name" value="Endo/exonu/phosph_ase_sf"/>
</dbReference>
<sequence>MDSGRDKKLFRKQQGSTKRLFIATYNIRTLRTEEHLEELERKLQHIKWDIIGVSETRLLGENKTSLISGHILYQKNSDVNHHIGGVGFMVNKKIKHAAFKYHLMSERVIYIIIRLNNRYNMQIINVYAPTSSSENEKLEQVYKDIATVKQREKTHLSIVV</sequence>
<accession>A0AAN7P1M0</accession>
<evidence type="ECO:0000313" key="1">
    <source>
        <dbReference type="EMBL" id="KAK4873278.1"/>
    </source>
</evidence>
<dbReference type="AlphaFoldDB" id="A0AAN7P1M0"/>
<proteinExistence type="predicted"/>
<dbReference type="Gene3D" id="3.60.10.10">
    <property type="entry name" value="Endonuclease/exonuclease/phosphatase"/>
    <property type="match status" value="1"/>
</dbReference>
<organism evidence="1 2">
    <name type="scientific">Aquatica leii</name>
    <dbReference type="NCBI Taxonomy" id="1421715"/>
    <lineage>
        <taxon>Eukaryota</taxon>
        <taxon>Metazoa</taxon>
        <taxon>Ecdysozoa</taxon>
        <taxon>Arthropoda</taxon>
        <taxon>Hexapoda</taxon>
        <taxon>Insecta</taxon>
        <taxon>Pterygota</taxon>
        <taxon>Neoptera</taxon>
        <taxon>Endopterygota</taxon>
        <taxon>Coleoptera</taxon>
        <taxon>Polyphaga</taxon>
        <taxon>Elateriformia</taxon>
        <taxon>Elateroidea</taxon>
        <taxon>Lampyridae</taxon>
        <taxon>Luciolinae</taxon>
        <taxon>Aquatica</taxon>
    </lineage>
</organism>
<reference evidence="2" key="1">
    <citation type="submission" date="2023-01" db="EMBL/GenBank/DDBJ databases">
        <title>Key to firefly adult light organ development and bioluminescence: homeobox transcription factors regulate luciferase expression and transportation to peroxisome.</title>
        <authorList>
            <person name="Fu X."/>
        </authorList>
    </citation>
    <scope>NUCLEOTIDE SEQUENCE [LARGE SCALE GENOMIC DNA]</scope>
</reference>
<name>A0AAN7P1M0_9COLE</name>
<dbReference type="SUPFAM" id="SSF56219">
    <property type="entry name" value="DNase I-like"/>
    <property type="match status" value="1"/>
</dbReference>
<protein>
    <recommendedName>
        <fullName evidence="3">Craniofacial development protein 2</fullName>
    </recommendedName>
</protein>